<evidence type="ECO:0000313" key="2">
    <source>
        <dbReference type="Proteomes" id="UP000078454"/>
    </source>
</evidence>
<reference evidence="1 2" key="1">
    <citation type="submission" date="2016-05" db="EMBL/GenBank/DDBJ databases">
        <title>Paenibacillus sp. 1ZS3-15 nov., isolated from the rhizosphere soil.</title>
        <authorList>
            <person name="Zhang X.X."/>
            <person name="Zhang J."/>
        </authorList>
    </citation>
    <scope>NUCLEOTIDE SEQUENCE [LARGE SCALE GENOMIC DNA]</scope>
    <source>
        <strain evidence="1 2">1ZS3-15</strain>
    </source>
</reference>
<proteinExistence type="predicted"/>
<dbReference type="InterPro" id="IPR003718">
    <property type="entry name" value="OsmC/Ohr_fam"/>
</dbReference>
<dbReference type="SUPFAM" id="SSF82784">
    <property type="entry name" value="OsmC-like"/>
    <property type="match status" value="1"/>
</dbReference>
<name>A0A198A968_9BACL</name>
<protein>
    <recommendedName>
        <fullName evidence="3">Peroxiredoxin</fullName>
    </recommendedName>
</protein>
<dbReference type="OrthoDB" id="2242871at2"/>
<dbReference type="InterPro" id="IPR015946">
    <property type="entry name" value="KH_dom-like_a/b"/>
</dbReference>
<gene>
    <name evidence="1" type="ORF">A8708_15620</name>
</gene>
<dbReference type="Proteomes" id="UP000078454">
    <property type="component" value="Unassembled WGS sequence"/>
</dbReference>
<comment type="caution">
    <text evidence="1">The sequence shown here is derived from an EMBL/GenBank/DDBJ whole genome shotgun (WGS) entry which is preliminary data.</text>
</comment>
<dbReference type="AlphaFoldDB" id="A0A198A968"/>
<accession>A0A198A968</accession>
<dbReference type="STRING" id="1850517.A8708_15620"/>
<dbReference type="EMBL" id="LYPB01000071">
    <property type="protein sequence ID" value="OAS17650.1"/>
    <property type="molecule type" value="Genomic_DNA"/>
</dbReference>
<dbReference type="InterPro" id="IPR036102">
    <property type="entry name" value="OsmC/Ohrsf"/>
</dbReference>
<dbReference type="Gene3D" id="3.30.300.20">
    <property type="match status" value="1"/>
</dbReference>
<dbReference type="Pfam" id="PF02566">
    <property type="entry name" value="OsmC"/>
    <property type="match status" value="1"/>
</dbReference>
<dbReference type="PANTHER" id="PTHR42830:SF2">
    <property type="entry name" value="OSMC_OHR FAMILY PROTEIN"/>
    <property type="match status" value="1"/>
</dbReference>
<evidence type="ECO:0008006" key="3">
    <source>
        <dbReference type="Google" id="ProtNLM"/>
    </source>
</evidence>
<keyword evidence="2" id="KW-1185">Reference proteome</keyword>
<dbReference type="InterPro" id="IPR052707">
    <property type="entry name" value="OsmC_Ohr_Peroxiredoxin"/>
</dbReference>
<organism evidence="1 2">
    <name type="scientific">Paenibacillus oryzisoli</name>
    <dbReference type="NCBI Taxonomy" id="1850517"/>
    <lineage>
        <taxon>Bacteria</taxon>
        <taxon>Bacillati</taxon>
        <taxon>Bacillota</taxon>
        <taxon>Bacilli</taxon>
        <taxon>Bacillales</taxon>
        <taxon>Paenibacillaceae</taxon>
        <taxon>Paenibacillus</taxon>
    </lineage>
</organism>
<dbReference type="PANTHER" id="PTHR42830">
    <property type="entry name" value="OSMOTICALLY INDUCIBLE FAMILY PROTEIN"/>
    <property type="match status" value="1"/>
</dbReference>
<dbReference type="RefSeq" id="WP_068665602.1">
    <property type="nucleotide sequence ID" value="NZ_LYPB01000071.1"/>
</dbReference>
<sequence>MPEHIFELKATWTGGLDGIGQLQADGLRTSISVPSQFDGPGVGTNPEELLLGAAATCYIITLGTLLAREGIVSLELDSHIYVQNRPTMKVNAIVHQPRICVTPHRSEAQLDKIRVAAFRAEQTCMISKALRGNVHISVEPEIQILGT</sequence>
<evidence type="ECO:0000313" key="1">
    <source>
        <dbReference type="EMBL" id="OAS17650.1"/>
    </source>
</evidence>